<protein>
    <submittedName>
        <fullName evidence="1">Uncharacterized protein</fullName>
    </submittedName>
</protein>
<comment type="caution">
    <text evidence="1">The sequence shown here is derived from an EMBL/GenBank/DDBJ whole genome shotgun (WGS) entry which is preliminary data.</text>
</comment>
<proteinExistence type="predicted"/>
<dbReference type="EMBL" id="BKCJ011167222">
    <property type="protein sequence ID" value="GFC97630.1"/>
    <property type="molecule type" value="Genomic_DNA"/>
</dbReference>
<sequence length="73" mass="8499">KHEYHSSSTKTLDDALVSPVDRLKFRKYNMRLDTNIKPKEATFQVMLDALALTPFYQAFLITAEVPAIYMQEF</sequence>
<evidence type="ECO:0000313" key="1">
    <source>
        <dbReference type="EMBL" id="GFC97630.1"/>
    </source>
</evidence>
<name>A0A699SJH6_TANCI</name>
<organism evidence="1">
    <name type="scientific">Tanacetum cinerariifolium</name>
    <name type="common">Dalmatian daisy</name>
    <name type="synonym">Chrysanthemum cinerariifolium</name>
    <dbReference type="NCBI Taxonomy" id="118510"/>
    <lineage>
        <taxon>Eukaryota</taxon>
        <taxon>Viridiplantae</taxon>
        <taxon>Streptophyta</taxon>
        <taxon>Embryophyta</taxon>
        <taxon>Tracheophyta</taxon>
        <taxon>Spermatophyta</taxon>
        <taxon>Magnoliopsida</taxon>
        <taxon>eudicotyledons</taxon>
        <taxon>Gunneridae</taxon>
        <taxon>Pentapetalae</taxon>
        <taxon>asterids</taxon>
        <taxon>campanulids</taxon>
        <taxon>Asterales</taxon>
        <taxon>Asteraceae</taxon>
        <taxon>Asteroideae</taxon>
        <taxon>Anthemideae</taxon>
        <taxon>Anthemidinae</taxon>
        <taxon>Tanacetum</taxon>
    </lineage>
</organism>
<feature type="non-terminal residue" evidence="1">
    <location>
        <position position="1"/>
    </location>
</feature>
<reference evidence="1" key="1">
    <citation type="journal article" date="2019" name="Sci. Rep.">
        <title>Draft genome of Tanacetum cinerariifolium, the natural source of mosquito coil.</title>
        <authorList>
            <person name="Yamashiro T."/>
            <person name="Shiraishi A."/>
            <person name="Satake H."/>
            <person name="Nakayama K."/>
        </authorList>
    </citation>
    <scope>NUCLEOTIDE SEQUENCE</scope>
</reference>
<dbReference type="AlphaFoldDB" id="A0A699SJH6"/>
<gene>
    <name evidence="1" type="ORF">Tci_869600</name>
</gene>
<accession>A0A699SJH6</accession>